<keyword evidence="2" id="KW-0548">Nucleotidyltransferase</keyword>
<sequence>MEKIKKRLSNWKMNMLSIRGRLTLVKSVLGYMPLYQFSLFKLPMGVLNYIETLRSHFLNGCASNNKKAIWMNWKNALAPKDRGGLGHPWGRWKNWFEYKGGYGSCWTNIVQEFYSLVDKGVNVFQYLRNPRGGLEMDQLANLKDLMKEVYLNSNADRWSWLLDKSGFFAVSSVRNLIDEKILPKTEFQTKIKIDVHTWKIMTNSLPTWFNISCHGILIDSIKCPICDQGVETSSHLFFTCLMIDSVHILVKNKSLLEGVFQVMWWLLWYFRNKTIFEAKVPRKALFFDEVVRLNLNKTQGASTPKEVKRMKTVPYASAVESIMYATGYVFILKGGTLEWKSSKQSTTVMSSTKVEYITALEAAIEAVWIRKFISGLGLVPTIKEPIRMFCDNSAALHFANELGVQRHPRHYHRRYHYVYESITLGEIRFLKVYTDDNLVDPFTKTVSKGKLTQHARSMGLCLASSFM</sequence>
<comment type="caution">
    <text evidence="2">The sequence shown here is derived from an EMBL/GenBank/DDBJ whole genome shotgun (WGS) entry which is preliminary data.</text>
</comment>
<dbReference type="EMBL" id="BKCJ010011056">
    <property type="protein sequence ID" value="GEU94359.1"/>
    <property type="molecule type" value="Genomic_DNA"/>
</dbReference>
<keyword evidence="2" id="KW-0695">RNA-directed DNA polymerase</keyword>
<gene>
    <name evidence="2" type="ORF">Tci_066337</name>
</gene>
<keyword evidence="2" id="KW-0808">Transferase</keyword>
<dbReference type="PANTHER" id="PTHR33116">
    <property type="entry name" value="REVERSE TRANSCRIPTASE ZINC-BINDING DOMAIN-CONTAINING PROTEIN-RELATED-RELATED"/>
    <property type="match status" value="1"/>
</dbReference>
<name>A0A6L2PAF2_TANCI</name>
<reference evidence="2" key="1">
    <citation type="journal article" date="2019" name="Sci. Rep.">
        <title>Draft genome of Tanacetum cinerariifolium, the natural source of mosquito coil.</title>
        <authorList>
            <person name="Yamashiro T."/>
            <person name="Shiraishi A."/>
            <person name="Satake H."/>
            <person name="Nakayama K."/>
        </authorList>
    </citation>
    <scope>NUCLEOTIDE SEQUENCE</scope>
</reference>
<dbReference type="AlphaFoldDB" id="A0A6L2PAF2"/>
<dbReference type="PANTHER" id="PTHR33116:SF78">
    <property type="entry name" value="OS12G0587133 PROTEIN"/>
    <property type="match status" value="1"/>
</dbReference>
<evidence type="ECO:0000313" key="2">
    <source>
        <dbReference type="EMBL" id="GEU94359.1"/>
    </source>
</evidence>
<dbReference type="GO" id="GO:0003964">
    <property type="term" value="F:RNA-directed DNA polymerase activity"/>
    <property type="evidence" value="ECO:0007669"/>
    <property type="project" value="UniProtKB-KW"/>
</dbReference>
<dbReference type="InterPro" id="IPR026960">
    <property type="entry name" value="RVT-Znf"/>
</dbReference>
<evidence type="ECO:0000259" key="1">
    <source>
        <dbReference type="Pfam" id="PF13966"/>
    </source>
</evidence>
<accession>A0A6L2PAF2</accession>
<feature type="domain" description="Reverse transcriptase zinc-binding" evidence="1">
    <location>
        <begin position="190"/>
        <end position="243"/>
    </location>
</feature>
<dbReference type="CDD" id="cd09272">
    <property type="entry name" value="RNase_HI_RT_Ty1"/>
    <property type="match status" value="1"/>
</dbReference>
<dbReference type="Pfam" id="PF13966">
    <property type="entry name" value="zf-RVT"/>
    <property type="match status" value="1"/>
</dbReference>
<protein>
    <submittedName>
        <fullName evidence="2">RNA-directed DNA polymerase, eukaryota</fullName>
    </submittedName>
</protein>
<proteinExistence type="predicted"/>
<organism evidence="2">
    <name type="scientific">Tanacetum cinerariifolium</name>
    <name type="common">Dalmatian daisy</name>
    <name type="synonym">Chrysanthemum cinerariifolium</name>
    <dbReference type="NCBI Taxonomy" id="118510"/>
    <lineage>
        <taxon>Eukaryota</taxon>
        <taxon>Viridiplantae</taxon>
        <taxon>Streptophyta</taxon>
        <taxon>Embryophyta</taxon>
        <taxon>Tracheophyta</taxon>
        <taxon>Spermatophyta</taxon>
        <taxon>Magnoliopsida</taxon>
        <taxon>eudicotyledons</taxon>
        <taxon>Gunneridae</taxon>
        <taxon>Pentapetalae</taxon>
        <taxon>asterids</taxon>
        <taxon>campanulids</taxon>
        <taxon>Asterales</taxon>
        <taxon>Asteraceae</taxon>
        <taxon>Asteroideae</taxon>
        <taxon>Anthemideae</taxon>
        <taxon>Anthemidinae</taxon>
        <taxon>Tanacetum</taxon>
    </lineage>
</organism>